<accession>A0A8S9YTT3</accession>
<proteinExistence type="predicted"/>
<comment type="caution">
    <text evidence="1">The sequence shown here is derived from an EMBL/GenBank/DDBJ whole genome shotgun (WGS) entry which is preliminary data.</text>
</comment>
<dbReference type="EMBL" id="JTDE01001724">
    <property type="protein sequence ID" value="KAF7258435.1"/>
    <property type="molecule type" value="Genomic_DNA"/>
</dbReference>
<sequence length="532" mass="61124">MYVRFVIGLIRKHWIKGKVMPIGSHLKCRLNTVLPRCHNEDYFQSPRLRDYYRLYPTSARLLDPLPPTPTLNTTKRTAINTEGKKSLQVILYVTSAVELHEPLSFDPSTAEWSLEDLLSKRYLEVERNRDSITPSEEFKLEFPRLLGNSASLTDFRPLKAPFVPELVLYLVNEIETRCHKTNWDKMFEPLRKYHYDARRLLIQLLKEDSDHKTIKDILDVSDNSVIIVTLRMFLNEFHNKPLHFSRSLLEELISRPLFDHFLRPNPELPGIVQKASLPTSRTHLDTLSFLMIHLLHALEYCPDPPFGKARLCNLYGPLLISFAERPRLHRPNFSGAHSEEAAILDAVLEVCNSHFWNHMTMLKIHKAFEHLTYSERQSRLALELKRGRTESQTKSTSQTRIVDHINNCVSGGECQLTPNTLCANLHYMVTDIDQPNKQTVNALCCPGGNNRDPIGSVTTKPITLLASQSKTSTEKVKSSFQKRMRTKNGKYNSILSFPATCNSRGIPERRVADLLEELRLCRLGLIGRVLSH</sequence>
<keyword evidence="2" id="KW-1185">Reference proteome</keyword>
<organism evidence="1 2">
    <name type="scientific">Paragonimus skrjabini miyazakii</name>
    <dbReference type="NCBI Taxonomy" id="59628"/>
    <lineage>
        <taxon>Eukaryota</taxon>
        <taxon>Metazoa</taxon>
        <taxon>Spiralia</taxon>
        <taxon>Lophotrochozoa</taxon>
        <taxon>Platyhelminthes</taxon>
        <taxon>Trematoda</taxon>
        <taxon>Digenea</taxon>
        <taxon>Plagiorchiida</taxon>
        <taxon>Troglotremata</taxon>
        <taxon>Troglotrematidae</taxon>
        <taxon>Paragonimus</taxon>
    </lineage>
</organism>
<protein>
    <recommendedName>
        <fullName evidence="3">Rho-GAP domain-containing protein</fullName>
    </recommendedName>
</protein>
<evidence type="ECO:0008006" key="3">
    <source>
        <dbReference type="Google" id="ProtNLM"/>
    </source>
</evidence>
<dbReference type="Proteomes" id="UP000822476">
    <property type="component" value="Unassembled WGS sequence"/>
</dbReference>
<evidence type="ECO:0000313" key="1">
    <source>
        <dbReference type="EMBL" id="KAF7258435.1"/>
    </source>
</evidence>
<gene>
    <name evidence="1" type="ORF">EG68_04140</name>
</gene>
<evidence type="ECO:0000313" key="2">
    <source>
        <dbReference type="Proteomes" id="UP000822476"/>
    </source>
</evidence>
<dbReference type="OrthoDB" id="6247869at2759"/>
<name>A0A8S9YTT3_9TREM</name>
<reference evidence="1" key="1">
    <citation type="submission" date="2019-07" db="EMBL/GenBank/DDBJ databases">
        <title>Annotation for the trematode Paragonimus miyazaki's.</title>
        <authorList>
            <person name="Choi Y.-J."/>
        </authorList>
    </citation>
    <scope>NUCLEOTIDE SEQUENCE</scope>
    <source>
        <strain evidence="1">Japan</strain>
    </source>
</reference>
<dbReference type="AlphaFoldDB" id="A0A8S9YTT3"/>